<dbReference type="Gene3D" id="1.20.140.40">
    <property type="entry name" value="Invertase/pectin methylesterase inhibitor family protein"/>
    <property type="match status" value="1"/>
</dbReference>
<dbReference type="InterPro" id="IPR035513">
    <property type="entry name" value="Invertase/methylesterase_inhib"/>
</dbReference>
<evidence type="ECO:0000313" key="1">
    <source>
        <dbReference type="EMBL" id="OIV89989.1"/>
    </source>
</evidence>
<keyword evidence="2" id="KW-1185">Reference proteome</keyword>
<protein>
    <submittedName>
        <fullName evidence="1">Uncharacterized protein</fullName>
    </submittedName>
</protein>
<dbReference type="SUPFAM" id="SSF101148">
    <property type="entry name" value="Plant invertase/pectin methylesterase inhibitor"/>
    <property type="match status" value="1"/>
</dbReference>
<reference evidence="1 2" key="1">
    <citation type="journal article" date="2017" name="Plant Biotechnol. J.">
        <title>A comprehensive draft genome sequence for lupin (Lupinus angustifolius), an emerging health food: insights into plant-microbe interactions and legume evolution.</title>
        <authorList>
            <person name="Hane J.K."/>
            <person name="Ming Y."/>
            <person name="Kamphuis L.G."/>
            <person name="Nelson M.N."/>
            <person name="Garg G."/>
            <person name="Atkins C.A."/>
            <person name="Bayer P.E."/>
            <person name="Bravo A."/>
            <person name="Bringans S."/>
            <person name="Cannon S."/>
            <person name="Edwards D."/>
            <person name="Foley R."/>
            <person name="Gao L.L."/>
            <person name="Harrison M.J."/>
            <person name="Huang W."/>
            <person name="Hurgobin B."/>
            <person name="Li S."/>
            <person name="Liu C.W."/>
            <person name="McGrath A."/>
            <person name="Morahan G."/>
            <person name="Murray J."/>
            <person name="Weller J."/>
            <person name="Jian J."/>
            <person name="Singh K.B."/>
        </authorList>
    </citation>
    <scope>NUCLEOTIDE SEQUENCE [LARGE SCALE GENOMIC DNA]</scope>
    <source>
        <strain evidence="2">cv. Tanjil</strain>
        <tissue evidence="1">Whole plant</tissue>
    </source>
</reference>
<gene>
    <name evidence="1" type="ORF">TanjilG_00367</name>
</gene>
<accession>A0A1J7FPQ5</accession>
<proteinExistence type="predicted"/>
<sequence length="70" mass="8038">MDTQERLKARDYFGVITSAASVIANIEYCISGEDPQDPPYPDKSKLPQYVRFIEQIVEIILVISKYLTQE</sequence>
<dbReference type="Proteomes" id="UP000188354">
    <property type="component" value="Unassembled WGS sequence"/>
</dbReference>
<dbReference type="EMBL" id="KV862199">
    <property type="protein sequence ID" value="OIV89989.1"/>
    <property type="molecule type" value="Genomic_DNA"/>
</dbReference>
<evidence type="ECO:0000313" key="2">
    <source>
        <dbReference type="Proteomes" id="UP000188354"/>
    </source>
</evidence>
<organism evidence="1 2">
    <name type="scientific">Lupinus angustifolius</name>
    <name type="common">Narrow-leaved blue lupine</name>
    <dbReference type="NCBI Taxonomy" id="3871"/>
    <lineage>
        <taxon>Eukaryota</taxon>
        <taxon>Viridiplantae</taxon>
        <taxon>Streptophyta</taxon>
        <taxon>Embryophyta</taxon>
        <taxon>Tracheophyta</taxon>
        <taxon>Spermatophyta</taxon>
        <taxon>Magnoliopsida</taxon>
        <taxon>eudicotyledons</taxon>
        <taxon>Gunneridae</taxon>
        <taxon>Pentapetalae</taxon>
        <taxon>rosids</taxon>
        <taxon>fabids</taxon>
        <taxon>Fabales</taxon>
        <taxon>Fabaceae</taxon>
        <taxon>Papilionoideae</taxon>
        <taxon>50 kb inversion clade</taxon>
        <taxon>genistoids sensu lato</taxon>
        <taxon>core genistoids</taxon>
        <taxon>Genisteae</taxon>
        <taxon>Lupinus</taxon>
    </lineage>
</organism>
<name>A0A1J7FPQ5_LUPAN</name>
<dbReference type="AlphaFoldDB" id="A0A1J7FPQ5"/>
<dbReference type="Gramene" id="OIV89989">
    <property type="protein sequence ID" value="OIV89989"/>
    <property type="gene ID" value="TanjilG_00367"/>
</dbReference>